<protein>
    <recommendedName>
        <fullName evidence="4">Reverse transcriptase domain-containing protein</fullName>
    </recommendedName>
</protein>
<feature type="compositionally biased region" description="Polar residues" evidence="1">
    <location>
        <begin position="93"/>
        <end position="118"/>
    </location>
</feature>
<gene>
    <name evidence="2" type="ORF">NQ318_003489</name>
</gene>
<feature type="non-terminal residue" evidence="2">
    <location>
        <position position="1"/>
    </location>
</feature>
<evidence type="ECO:0000313" key="3">
    <source>
        <dbReference type="Proteomes" id="UP001162162"/>
    </source>
</evidence>
<name>A0AAV8YV75_9CUCU</name>
<dbReference type="EMBL" id="JAPWTK010000038">
    <property type="protein sequence ID" value="KAJ8955391.1"/>
    <property type="molecule type" value="Genomic_DNA"/>
</dbReference>
<evidence type="ECO:0000256" key="1">
    <source>
        <dbReference type="SAM" id="MobiDB-lite"/>
    </source>
</evidence>
<dbReference type="PANTHER" id="PTHR21301">
    <property type="entry name" value="REVERSE TRANSCRIPTASE"/>
    <property type="match status" value="1"/>
</dbReference>
<dbReference type="PANTHER" id="PTHR21301:SF10">
    <property type="entry name" value="REVERSE TRANSCRIPTASE DOMAIN-CONTAINING PROTEIN"/>
    <property type="match status" value="1"/>
</dbReference>
<evidence type="ECO:0000313" key="2">
    <source>
        <dbReference type="EMBL" id="KAJ8955391.1"/>
    </source>
</evidence>
<reference evidence="2" key="1">
    <citation type="journal article" date="2023" name="Insect Mol. Biol.">
        <title>Genome sequencing provides insights into the evolution of gene families encoding plant cell wall-degrading enzymes in longhorned beetles.</title>
        <authorList>
            <person name="Shin N.R."/>
            <person name="Okamura Y."/>
            <person name="Kirsch R."/>
            <person name="Pauchet Y."/>
        </authorList>
    </citation>
    <scope>NUCLEOTIDE SEQUENCE</scope>
    <source>
        <strain evidence="2">AMC_N1</strain>
    </source>
</reference>
<proteinExistence type="predicted"/>
<dbReference type="Proteomes" id="UP001162162">
    <property type="component" value="Unassembled WGS sequence"/>
</dbReference>
<sequence>YNGEYFQQHEGTAMDNSLSPFIAKLFMSKFETEANDKFEYFPRVWFKYVDDIFAFLNVVEVKEIMTHYWWMHWFWITLWVSIHCCEDTLTTSHSNSTDLSASNVSNGSYGPTKSTETPGSPPTTIYPIVTAKNITTPKNNLINKIRQAFLQENRPSVMVIERDHQEYNKGN</sequence>
<dbReference type="AlphaFoldDB" id="A0AAV8YV75"/>
<keyword evidence="3" id="KW-1185">Reference proteome</keyword>
<comment type="caution">
    <text evidence="2">The sequence shown here is derived from an EMBL/GenBank/DDBJ whole genome shotgun (WGS) entry which is preliminary data.</text>
</comment>
<organism evidence="2 3">
    <name type="scientific">Aromia moschata</name>
    <dbReference type="NCBI Taxonomy" id="1265417"/>
    <lineage>
        <taxon>Eukaryota</taxon>
        <taxon>Metazoa</taxon>
        <taxon>Ecdysozoa</taxon>
        <taxon>Arthropoda</taxon>
        <taxon>Hexapoda</taxon>
        <taxon>Insecta</taxon>
        <taxon>Pterygota</taxon>
        <taxon>Neoptera</taxon>
        <taxon>Endopterygota</taxon>
        <taxon>Coleoptera</taxon>
        <taxon>Polyphaga</taxon>
        <taxon>Cucujiformia</taxon>
        <taxon>Chrysomeloidea</taxon>
        <taxon>Cerambycidae</taxon>
        <taxon>Cerambycinae</taxon>
        <taxon>Callichromatini</taxon>
        <taxon>Aromia</taxon>
    </lineage>
</organism>
<feature type="region of interest" description="Disordered" evidence="1">
    <location>
        <begin position="93"/>
        <end position="123"/>
    </location>
</feature>
<accession>A0AAV8YV75</accession>
<evidence type="ECO:0008006" key="4">
    <source>
        <dbReference type="Google" id="ProtNLM"/>
    </source>
</evidence>